<dbReference type="InterPro" id="IPR000620">
    <property type="entry name" value="EamA_dom"/>
</dbReference>
<feature type="transmembrane region" description="Helical" evidence="6">
    <location>
        <begin position="69"/>
        <end position="87"/>
    </location>
</feature>
<keyword evidence="4 6" id="KW-1133">Transmembrane helix</keyword>
<keyword evidence="2" id="KW-1003">Cell membrane</keyword>
<sequence length="298" mass="31795">MSTIRNHLALFAFAFVGFIWGSNFIFMKLATELISPLQIVFVRVFFGFVPILIFALAKGAIQLSHLKHFHHFLAMGLLATIIYYFGFAKGTSLLTSGIAGAISGAIPLFSMFAAALFLKEEPITKWKLIGTLLGFIGILVLARPFGAELGSSTTQGALYMVLGAMSLGFSFVYAKRFISPLQISALALTTYQLGAGLLISLFITDSTGISNITTSTLSLVSSIFGLGILGTGMAYLCYYFIIEKLGALTASSVTYIPPVVALAIGGGLLGEAIELRDYLATGLILMAVAIVAISEKKR</sequence>
<evidence type="ECO:0000256" key="5">
    <source>
        <dbReference type="ARBA" id="ARBA00023136"/>
    </source>
</evidence>
<evidence type="ECO:0000256" key="2">
    <source>
        <dbReference type="ARBA" id="ARBA00022475"/>
    </source>
</evidence>
<dbReference type="Pfam" id="PF00892">
    <property type="entry name" value="EamA"/>
    <property type="match status" value="2"/>
</dbReference>
<feature type="transmembrane region" description="Helical" evidence="6">
    <location>
        <begin position="128"/>
        <end position="145"/>
    </location>
</feature>
<feature type="transmembrane region" description="Helical" evidence="6">
    <location>
        <begin position="253"/>
        <end position="272"/>
    </location>
</feature>
<evidence type="ECO:0000313" key="9">
    <source>
        <dbReference type="Proteomes" id="UP000031671"/>
    </source>
</evidence>
<evidence type="ECO:0000256" key="4">
    <source>
        <dbReference type="ARBA" id="ARBA00022989"/>
    </source>
</evidence>
<evidence type="ECO:0000256" key="6">
    <source>
        <dbReference type="SAM" id="Phobius"/>
    </source>
</evidence>
<evidence type="ECO:0000313" key="8">
    <source>
        <dbReference type="EMBL" id="GAM58765.1"/>
    </source>
</evidence>
<organism evidence="8 9">
    <name type="scientific">Vibrio ishigakensis</name>
    <dbReference type="NCBI Taxonomy" id="1481914"/>
    <lineage>
        <taxon>Bacteria</taxon>
        <taxon>Pseudomonadati</taxon>
        <taxon>Pseudomonadota</taxon>
        <taxon>Gammaproteobacteria</taxon>
        <taxon>Vibrionales</taxon>
        <taxon>Vibrionaceae</taxon>
        <taxon>Vibrio</taxon>
    </lineage>
</organism>
<feature type="transmembrane region" description="Helical" evidence="6">
    <location>
        <begin position="7"/>
        <end position="27"/>
    </location>
</feature>
<evidence type="ECO:0000259" key="7">
    <source>
        <dbReference type="Pfam" id="PF00892"/>
    </source>
</evidence>
<dbReference type="SUPFAM" id="SSF103481">
    <property type="entry name" value="Multidrug resistance efflux transporter EmrE"/>
    <property type="match status" value="2"/>
</dbReference>
<evidence type="ECO:0000256" key="3">
    <source>
        <dbReference type="ARBA" id="ARBA00022692"/>
    </source>
</evidence>
<reference evidence="8 9" key="2">
    <citation type="submission" date="2015-01" db="EMBL/GenBank/DDBJ databases">
        <authorList>
            <consortium name="NBRP consortium"/>
            <person name="Sawabe T."/>
            <person name="Meirelles P."/>
            <person name="Feng G."/>
            <person name="Sayaka M."/>
            <person name="Hattori M."/>
            <person name="Ohkuma M."/>
        </authorList>
    </citation>
    <scope>NUCLEOTIDE SEQUENCE [LARGE SCALE GENOMIC DNA]</scope>
    <source>
        <strain evidence="9">JCM 19231</strain>
    </source>
</reference>
<feature type="domain" description="EamA" evidence="7">
    <location>
        <begin position="156"/>
        <end position="292"/>
    </location>
</feature>
<evidence type="ECO:0000256" key="1">
    <source>
        <dbReference type="ARBA" id="ARBA00004651"/>
    </source>
</evidence>
<dbReference type="PANTHER" id="PTHR32322">
    <property type="entry name" value="INNER MEMBRANE TRANSPORTER"/>
    <property type="match status" value="1"/>
</dbReference>
<feature type="domain" description="EamA" evidence="7">
    <location>
        <begin position="9"/>
        <end position="141"/>
    </location>
</feature>
<dbReference type="GO" id="GO:0005886">
    <property type="term" value="C:plasma membrane"/>
    <property type="evidence" value="ECO:0007669"/>
    <property type="project" value="UniProtKB-SubCell"/>
</dbReference>
<protein>
    <submittedName>
        <fullName evidence="8">Permease of the drug</fullName>
    </submittedName>
</protein>
<feature type="transmembrane region" description="Helical" evidence="6">
    <location>
        <begin position="157"/>
        <end position="174"/>
    </location>
</feature>
<accession>A0A0B8NW27</accession>
<name>A0A0B8NW27_9VIBR</name>
<feature type="transmembrane region" description="Helical" evidence="6">
    <location>
        <begin position="33"/>
        <end position="57"/>
    </location>
</feature>
<feature type="transmembrane region" description="Helical" evidence="6">
    <location>
        <begin position="181"/>
        <end position="203"/>
    </location>
</feature>
<feature type="transmembrane region" description="Helical" evidence="6">
    <location>
        <begin position="278"/>
        <end position="294"/>
    </location>
</feature>
<dbReference type="InterPro" id="IPR037185">
    <property type="entry name" value="EmrE-like"/>
</dbReference>
<comment type="subcellular location">
    <subcellularLocation>
        <location evidence="1">Cell membrane</location>
        <topology evidence="1">Multi-pass membrane protein</topology>
    </subcellularLocation>
</comment>
<feature type="transmembrane region" description="Helical" evidence="6">
    <location>
        <begin position="93"/>
        <end position="116"/>
    </location>
</feature>
<proteinExistence type="predicted"/>
<dbReference type="RefSeq" id="WP_261836529.1">
    <property type="nucleotide sequence ID" value="NZ_AP024882.1"/>
</dbReference>
<reference evidence="8 9" key="1">
    <citation type="submission" date="2015-01" db="EMBL/GenBank/DDBJ databases">
        <title>Vibrio sp. C1 JCM 19231 whole genome shotgun sequence.</title>
        <authorList>
            <person name="Sawabe T."/>
            <person name="Meirelles P."/>
            <person name="Feng G."/>
            <person name="Sayaka M."/>
            <person name="Hattori M."/>
            <person name="Ohkuma M."/>
        </authorList>
    </citation>
    <scope>NUCLEOTIDE SEQUENCE [LARGE SCALE GENOMIC DNA]</scope>
    <source>
        <strain evidence="9">JCM 19231</strain>
    </source>
</reference>
<dbReference type="PANTHER" id="PTHR32322:SF18">
    <property type="entry name" value="S-ADENOSYLMETHIONINE_S-ADENOSYLHOMOCYSTEINE TRANSPORTER"/>
    <property type="match status" value="1"/>
</dbReference>
<dbReference type="EMBL" id="BBRZ01000103">
    <property type="protein sequence ID" value="GAM58765.1"/>
    <property type="molecule type" value="Genomic_DNA"/>
</dbReference>
<gene>
    <name evidence="8" type="ORF">JCM19231_5004</name>
</gene>
<dbReference type="Proteomes" id="UP000031671">
    <property type="component" value="Unassembled WGS sequence"/>
</dbReference>
<dbReference type="AlphaFoldDB" id="A0A0B8NW27"/>
<keyword evidence="5 6" id="KW-0472">Membrane</keyword>
<comment type="caution">
    <text evidence="8">The sequence shown here is derived from an EMBL/GenBank/DDBJ whole genome shotgun (WGS) entry which is preliminary data.</text>
</comment>
<keyword evidence="3 6" id="KW-0812">Transmembrane</keyword>
<feature type="transmembrane region" description="Helical" evidence="6">
    <location>
        <begin position="223"/>
        <end position="241"/>
    </location>
</feature>
<dbReference type="InterPro" id="IPR050638">
    <property type="entry name" value="AA-Vitamin_Transporters"/>
</dbReference>
<keyword evidence="9" id="KW-1185">Reference proteome</keyword>